<keyword evidence="9 16" id="KW-0067">ATP-binding</keyword>
<feature type="compositionally biased region" description="Basic and acidic residues" evidence="17">
    <location>
        <begin position="681"/>
        <end position="693"/>
    </location>
</feature>
<dbReference type="InterPro" id="IPR011047">
    <property type="entry name" value="Quinoprotein_ADH-like_sf"/>
</dbReference>
<evidence type="ECO:0000256" key="13">
    <source>
        <dbReference type="ARBA" id="ARBA00023230"/>
    </source>
</evidence>
<dbReference type="SUPFAM" id="SSF56112">
    <property type="entry name" value="Protein kinase-like (PK-like)"/>
    <property type="match status" value="1"/>
</dbReference>
<dbReference type="SMART" id="SM00564">
    <property type="entry name" value="PQQ"/>
    <property type="match status" value="3"/>
</dbReference>
<feature type="compositionally biased region" description="Basic and acidic residues" evidence="17">
    <location>
        <begin position="721"/>
        <end position="733"/>
    </location>
</feature>
<evidence type="ECO:0000313" key="21">
    <source>
        <dbReference type="EMBL" id="CAH0731763.1"/>
    </source>
</evidence>
<dbReference type="InterPro" id="IPR002372">
    <property type="entry name" value="PQQ_rpt_dom"/>
</dbReference>
<protein>
    <recommendedName>
        <fullName evidence="2">non-specific serine/threonine protein kinase</fullName>
        <ecNumber evidence="2">2.7.11.1</ecNumber>
    </recommendedName>
    <alternativeName>
        <fullName evidence="15">PRKR-like endoplasmic reticulum kinase</fullName>
    </alternativeName>
</protein>
<evidence type="ECO:0000259" key="20">
    <source>
        <dbReference type="PROSITE" id="PS50011"/>
    </source>
</evidence>
<dbReference type="GO" id="GO:0005524">
    <property type="term" value="F:ATP binding"/>
    <property type="evidence" value="ECO:0007669"/>
    <property type="project" value="UniProtKB-UniRule"/>
</dbReference>
<dbReference type="PROSITE" id="PS00107">
    <property type="entry name" value="PROTEIN_KINASE_ATP"/>
    <property type="match status" value="1"/>
</dbReference>
<keyword evidence="18" id="KW-0812">Transmembrane</keyword>
<feature type="signal peptide" evidence="19">
    <location>
        <begin position="1"/>
        <end position="27"/>
    </location>
</feature>
<keyword evidence="18" id="KW-1133">Transmembrane helix</keyword>
<dbReference type="GO" id="GO:0034976">
    <property type="term" value="P:response to endoplasmic reticulum stress"/>
    <property type="evidence" value="ECO:0007669"/>
    <property type="project" value="UniProtKB-ARBA"/>
</dbReference>
<evidence type="ECO:0000256" key="11">
    <source>
        <dbReference type="ARBA" id="ARBA00023016"/>
    </source>
</evidence>
<gene>
    <name evidence="21" type="ORF">BINO364_LOCUS16554</name>
</gene>
<organism evidence="21 22">
    <name type="scientific">Brenthis ino</name>
    <name type="common">lesser marbled fritillary</name>
    <dbReference type="NCBI Taxonomy" id="405034"/>
    <lineage>
        <taxon>Eukaryota</taxon>
        <taxon>Metazoa</taxon>
        <taxon>Ecdysozoa</taxon>
        <taxon>Arthropoda</taxon>
        <taxon>Hexapoda</taxon>
        <taxon>Insecta</taxon>
        <taxon>Pterygota</taxon>
        <taxon>Neoptera</taxon>
        <taxon>Endopterygota</taxon>
        <taxon>Lepidoptera</taxon>
        <taxon>Glossata</taxon>
        <taxon>Ditrysia</taxon>
        <taxon>Papilionoidea</taxon>
        <taxon>Nymphalidae</taxon>
        <taxon>Heliconiinae</taxon>
        <taxon>Argynnini</taxon>
        <taxon>Brenthis</taxon>
    </lineage>
</organism>
<dbReference type="PROSITE" id="PS50011">
    <property type="entry name" value="PROTEIN_KINASE_DOM"/>
    <property type="match status" value="1"/>
</dbReference>
<evidence type="ECO:0000256" key="4">
    <source>
        <dbReference type="ARBA" id="ARBA00022553"/>
    </source>
</evidence>
<evidence type="ECO:0000256" key="1">
    <source>
        <dbReference type="ARBA" id="ARBA00004115"/>
    </source>
</evidence>
<evidence type="ECO:0000256" key="6">
    <source>
        <dbReference type="ARBA" id="ARBA00022741"/>
    </source>
</evidence>
<feature type="domain" description="Protein kinase" evidence="20">
    <location>
        <begin position="481"/>
        <end position="975"/>
    </location>
</feature>
<dbReference type="SMART" id="SM00220">
    <property type="entry name" value="S_TKc"/>
    <property type="match status" value="1"/>
</dbReference>
<evidence type="ECO:0000256" key="8">
    <source>
        <dbReference type="ARBA" id="ARBA00022824"/>
    </source>
</evidence>
<keyword evidence="7" id="KW-0418">Kinase</keyword>
<evidence type="ECO:0000256" key="14">
    <source>
        <dbReference type="ARBA" id="ARBA00037982"/>
    </source>
</evidence>
<evidence type="ECO:0000256" key="12">
    <source>
        <dbReference type="ARBA" id="ARBA00023180"/>
    </source>
</evidence>
<sequence>MSDWHWRIITLTAVLVLTTCFVSYLRADDTVQKLPFCNPHAAKDIPTFNDLVIVSSLDGKLTAFSTENGIIVWTLETQPLLSSNLHQVELTADGKWARLVPSLRGTLYSLSGDSIEPLPFNAEQLLSASFKYSDDLVIAGARETLWVGVDAHTGKIIYECSSSGCNSEQETASAGRDIIVLRRHSSTVRALEPRSGTEKWNFSVAEHQLALSRRECAGGGGGARAAAALAVALPEGVVAVRRPGSHALLWQHKLESPVAGMWRLQGGLLENMDVLWEAAQSITDANTATSPSLYLGVHNTQLYIQESVLYTKKLETSISIKPVPWKLKQARPLLESDTALSSPDPTNLAIITLHGNTGKTENLGFFLYLQDTCDQAVQVSEDTIEGPDIVLPNNSDDQPSHHHVHVHVYSLWFWWKEVLLIAVSSAILMNLMFWPRFFAPRFRAPTPLPMNQEYIVVERHYERPPSISNEYSHVARYENEFTTLRCLGRGGFGVVFEARNNIDHRSYAVKRITLPKHERARERVLREVRALAMLEHDHIVRYFNSWLEEPPPRGQRARDQYWISQLEGETMPSEEYTSYTPASPAAKSPTKKNSVMLNVNNPIDDCVDALDYEKRLSEPRRLRSSSCNESFSIIFDEDASKEPRLTGTLRNDVTSPPKITPSADDSFIVFANTADLSDMSQGKKDMASQDTSKHVTSSHDTSKHVTSSHDTSKRVTSSRDISSHDVARKDMSNKMLEKVKECDTFNENNSSSKKKKKGHTRHWSLDLVTRPARGAGAGAVYLYIQMQLCRRDSLHDWLRANHTWEARCDHVKTLFSQIVSAVEYVHLMGLIHRDLKPSNIFFSLDGKVKVGDFGLATAMTDSHSSGDTSANTDIHTRHTHKVGTFQYMSPEQIKCRPYNYKVDIYSLGLILFEMLYPFTTEAERTACLSNAKSGKYSEDFQMKYPNETEVLKLMLSEEPARRPTAAGVRARAPLYQDTDARWHFTLPTLISG</sequence>
<dbReference type="Gene3D" id="2.130.10.10">
    <property type="entry name" value="YVTN repeat-like/Quinoprotein amine dehydrogenase"/>
    <property type="match status" value="1"/>
</dbReference>
<dbReference type="GO" id="GO:0005789">
    <property type="term" value="C:endoplasmic reticulum membrane"/>
    <property type="evidence" value="ECO:0007669"/>
    <property type="project" value="UniProtKB-SubCell"/>
</dbReference>
<dbReference type="SUPFAM" id="SSF50998">
    <property type="entry name" value="Quinoprotein alcohol dehydrogenase-like"/>
    <property type="match status" value="1"/>
</dbReference>
<keyword evidence="6 16" id="KW-0547">Nucleotide-binding</keyword>
<evidence type="ECO:0000256" key="19">
    <source>
        <dbReference type="SAM" id="SignalP"/>
    </source>
</evidence>
<comment type="subcellular location">
    <subcellularLocation>
        <location evidence="1">Endoplasmic reticulum membrane</location>
        <topology evidence="1">Single-pass type I membrane protein</topology>
    </subcellularLocation>
</comment>
<dbReference type="GO" id="GO:0006986">
    <property type="term" value="P:response to unfolded protein"/>
    <property type="evidence" value="ECO:0007669"/>
    <property type="project" value="UniProtKB-KW"/>
</dbReference>
<dbReference type="EMBL" id="OV170229">
    <property type="protein sequence ID" value="CAH0731763.1"/>
    <property type="molecule type" value="Genomic_DNA"/>
</dbReference>
<keyword evidence="10" id="KW-0810">Translation regulation</keyword>
<evidence type="ECO:0000256" key="17">
    <source>
        <dbReference type="SAM" id="MobiDB-lite"/>
    </source>
</evidence>
<evidence type="ECO:0000256" key="2">
    <source>
        <dbReference type="ARBA" id="ARBA00012513"/>
    </source>
</evidence>
<keyword evidence="18" id="KW-0472">Membrane</keyword>
<feature type="region of interest" description="Disordered" evidence="17">
    <location>
        <begin position="678"/>
        <end position="733"/>
    </location>
</feature>
<dbReference type="PANTHER" id="PTHR11042:SF91">
    <property type="entry name" value="EUKARYOTIC TRANSLATION INITIATION FACTOR 2-ALPHA KINASE"/>
    <property type="match status" value="1"/>
</dbReference>
<accession>A0A8J9V4Y9</accession>
<feature type="non-terminal residue" evidence="21">
    <location>
        <position position="992"/>
    </location>
</feature>
<keyword evidence="5" id="KW-0808">Transferase</keyword>
<comment type="similarity">
    <text evidence="14">Belongs to the protein kinase superfamily. Ser/Thr protein kinase family. GCN2 subfamily.</text>
</comment>
<feature type="compositionally biased region" description="Polar residues" evidence="17">
    <location>
        <begin position="694"/>
        <end position="720"/>
    </location>
</feature>
<keyword evidence="19" id="KW-0732">Signal</keyword>
<dbReference type="PANTHER" id="PTHR11042">
    <property type="entry name" value="EUKARYOTIC TRANSLATION INITIATION FACTOR 2-ALPHA KINASE EIF2-ALPHA KINASE -RELATED"/>
    <property type="match status" value="1"/>
</dbReference>
<keyword evidence="11" id="KW-0346">Stress response</keyword>
<keyword evidence="3" id="KW-0723">Serine/threonine-protein kinase</keyword>
<proteinExistence type="inferred from homology"/>
<dbReference type="InterPro" id="IPR050339">
    <property type="entry name" value="CC_SR_Kinase"/>
</dbReference>
<dbReference type="InterPro" id="IPR015943">
    <property type="entry name" value="WD40/YVTN_repeat-like_dom_sf"/>
</dbReference>
<dbReference type="InterPro" id="IPR011009">
    <property type="entry name" value="Kinase-like_dom_sf"/>
</dbReference>
<feature type="transmembrane region" description="Helical" evidence="18">
    <location>
        <begin position="412"/>
        <end position="433"/>
    </location>
</feature>
<keyword evidence="12" id="KW-0325">Glycoprotein</keyword>
<evidence type="ECO:0000256" key="9">
    <source>
        <dbReference type="ARBA" id="ARBA00022840"/>
    </source>
</evidence>
<evidence type="ECO:0000256" key="5">
    <source>
        <dbReference type="ARBA" id="ARBA00022679"/>
    </source>
</evidence>
<dbReference type="Proteomes" id="UP000838878">
    <property type="component" value="Chromosome 9"/>
</dbReference>
<evidence type="ECO:0000256" key="16">
    <source>
        <dbReference type="PROSITE-ProRule" id="PRU10141"/>
    </source>
</evidence>
<evidence type="ECO:0000256" key="10">
    <source>
        <dbReference type="ARBA" id="ARBA00022845"/>
    </source>
</evidence>
<keyword evidence="8" id="KW-0256">Endoplasmic reticulum</keyword>
<dbReference type="InterPro" id="IPR008271">
    <property type="entry name" value="Ser/Thr_kinase_AS"/>
</dbReference>
<feature type="chain" id="PRO_5035435627" description="non-specific serine/threonine protein kinase" evidence="19">
    <location>
        <begin position="28"/>
        <end position="992"/>
    </location>
</feature>
<name>A0A8J9V4Y9_9NEOP</name>
<evidence type="ECO:0000256" key="15">
    <source>
        <dbReference type="ARBA" id="ARBA00041500"/>
    </source>
</evidence>
<dbReference type="InterPro" id="IPR017441">
    <property type="entry name" value="Protein_kinase_ATP_BS"/>
</dbReference>
<dbReference type="PROSITE" id="PS00108">
    <property type="entry name" value="PROTEIN_KINASE_ST"/>
    <property type="match status" value="1"/>
</dbReference>
<dbReference type="Gene3D" id="3.30.200.20">
    <property type="entry name" value="Phosphorylase Kinase, domain 1"/>
    <property type="match status" value="1"/>
</dbReference>
<dbReference type="Pfam" id="PF00069">
    <property type="entry name" value="Pkinase"/>
    <property type="match status" value="2"/>
</dbReference>
<evidence type="ECO:0000256" key="18">
    <source>
        <dbReference type="SAM" id="Phobius"/>
    </source>
</evidence>
<dbReference type="EC" id="2.7.11.1" evidence="2"/>
<dbReference type="Gene3D" id="1.10.510.10">
    <property type="entry name" value="Transferase(Phosphotransferase) domain 1"/>
    <property type="match status" value="1"/>
</dbReference>
<evidence type="ECO:0000256" key="3">
    <source>
        <dbReference type="ARBA" id="ARBA00022527"/>
    </source>
</evidence>
<dbReference type="GO" id="GO:0005634">
    <property type="term" value="C:nucleus"/>
    <property type="evidence" value="ECO:0007669"/>
    <property type="project" value="TreeGrafter"/>
</dbReference>
<dbReference type="GO" id="GO:0004694">
    <property type="term" value="F:eukaryotic translation initiation factor 2alpha kinase activity"/>
    <property type="evidence" value="ECO:0007669"/>
    <property type="project" value="TreeGrafter"/>
</dbReference>
<dbReference type="FunFam" id="1.10.510.10:FF:000251">
    <property type="entry name" value="eukaryotic translation initiation factor 2-alpha kinase 3"/>
    <property type="match status" value="1"/>
</dbReference>
<reference evidence="21" key="1">
    <citation type="submission" date="2021-12" db="EMBL/GenBank/DDBJ databases">
        <authorList>
            <person name="Martin H S."/>
        </authorList>
    </citation>
    <scope>NUCLEOTIDE SEQUENCE</scope>
</reference>
<dbReference type="InterPro" id="IPR000719">
    <property type="entry name" value="Prot_kinase_dom"/>
</dbReference>
<evidence type="ECO:0000256" key="7">
    <source>
        <dbReference type="ARBA" id="ARBA00022777"/>
    </source>
</evidence>
<dbReference type="Pfam" id="PF13360">
    <property type="entry name" value="PQQ_2"/>
    <property type="match status" value="1"/>
</dbReference>
<dbReference type="OrthoDB" id="341578at2759"/>
<feature type="binding site" evidence="16">
    <location>
        <position position="510"/>
    </location>
    <ligand>
        <name>ATP</name>
        <dbReference type="ChEBI" id="CHEBI:30616"/>
    </ligand>
</feature>
<dbReference type="InterPro" id="IPR018391">
    <property type="entry name" value="PQQ_b-propeller_rpt"/>
</dbReference>
<keyword evidence="4" id="KW-0597">Phosphoprotein</keyword>
<evidence type="ECO:0000313" key="22">
    <source>
        <dbReference type="Proteomes" id="UP000838878"/>
    </source>
</evidence>
<keyword evidence="13" id="KW-0834">Unfolded protein response</keyword>
<dbReference type="AlphaFoldDB" id="A0A8J9V4Y9"/>
<keyword evidence="22" id="KW-1185">Reference proteome</keyword>